<dbReference type="GO" id="GO:0055064">
    <property type="term" value="P:chloride ion homeostasis"/>
    <property type="evidence" value="ECO:0007669"/>
    <property type="project" value="TreeGrafter"/>
</dbReference>
<evidence type="ECO:0000256" key="5">
    <source>
        <dbReference type="SAM" id="Phobius"/>
    </source>
</evidence>
<dbReference type="InterPro" id="IPR004841">
    <property type="entry name" value="AA-permease/SLC12A_dom"/>
</dbReference>
<evidence type="ECO:0000256" key="4">
    <source>
        <dbReference type="ARBA" id="ARBA00023136"/>
    </source>
</evidence>
<keyword evidence="2 5" id="KW-0812">Transmembrane</keyword>
<evidence type="ECO:0000313" key="8">
    <source>
        <dbReference type="Proteomes" id="UP000504618"/>
    </source>
</evidence>
<feature type="chain" id="PRO_5026664100" evidence="6">
    <location>
        <begin position="22"/>
        <end position="102"/>
    </location>
</feature>
<dbReference type="GO" id="GO:1990573">
    <property type="term" value="P:potassium ion import across plasma membrane"/>
    <property type="evidence" value="ECO:0007669"/>
    <property type="project" value="TreeGrafter"/>
</dbReference>
<feature type="signal peptide" evidence="6">
    <location>
        <begin position="1"/>
        <end position="21"/>
    </location>
</feature>
<dbReference type="GO" id="GO:0055078">
    <property type="term" value="P:sodium ion homeostasis"/>
    <property type="evidence" value="ECO:0007669"/>
    <property type="project" value="TreeGrafter"/>
</dbReference>
<dbReference type="OrthoDB" id="8028923at2759"/>
<keyword evidence="3 5" id="KW-1133">Transmembrane helix</keyword>
<dbReference type="InterPro" id="IPR004842">
    <property type="entry name" value="SLC12A_fam"/>
</dbReference>
<sequence>MVDGSIITLCTVLALYVVVSYRKSDVNWGSITQAQTYNNALTAVQQLDRVEEHVKNYRPQLLVLTGAPNIKSSTSLIILLNIRVYLFAAILLRYRLFPFLST</sequence>
<name>A0A6J1Q6F2_9HYME</name>
<gene>
    <name evidence="9" type="primary">LOC112457912</name>
</gene>
<dbReference type="GeneID" id="112457912"/>
<feature type="transmembrane region" description="Helical" evidence="5">
    <location>
        <begin position="76"/>
        <end position="94"/>
    </location>
</feature>
<feature type="domain" description="Amino acid permease/ SLC12A" evidence="7">
    <location>
        <begin position="5"/>
        <end position="62"/>
    </location>
</feature>
<dbReference type="RefSeq" id="XP_024876996.1">
    <property type="nucleotide sequence ID" value="XM_025021228.1"/>
</dbReference>
<keyword evidence="8" id="KW-1185">Reference proteome</keyword>
<evidence type="ECO:0000256" key="1">
    <source>
        <dbReference type="ARBA" id="ARBA00004141"/>
    </source>
</evidence>
<keyword evidence="6" id="KW-0732">Signal</keyword>
<dbReference type="GO" id="GO:0006884">
    <property type="term" value="P:cell volume homeostasis"/>
    <property type="evidence" value="ECO:0007669"/>
    <property type="project" value="TreeGrafter"/>
</dbReference>
<dbReference type="AlphaFoldDB" id="A0A6J1Q6F2"/>
<organism evidence="8 9">
    <name type="scientific">Temnothorax curvispinosus</name>
    <dbReference type="NCBI Taxonomy" id="300111"/>
    <lineage>
        <taxon>Eukaryota</taxon>
        <taxon>Metazoa</taxon>
        <taxon>Ecdysozoa</taxon>
        <taxon>Arthropoda</taxon>
        <taxon>Hexapoda</taxon>
        <taxon>Insecta</taxon>
        <taxon>Pterygota</taxon>
        <taxon>Neoptera</taxon>
        <taxon>Endopterygota</taxon>
        <taxon>Hymenoptera</taxon>
        <taxon>Apocrita</taxon>
        <taxon>Aculeata</taxon>
        <taxon>Formicoidea</taxon>
        <taxon>Formicidae</taxon>
        <taxon>Myrmicinae</taxon>
        <taxon>Temnothorax</taxon>
    </lineage>
</organism>
<dbReference type="GO" id="GO:0016020">
    <property type="term" value="C:membrane"/>
    <property type="evidence" value="ECO:0007669"/>
    <property type="project" value="UniProtKB-SubCell"/>
</dbReference>
<dbReference type="PANTHER" id="PTHR11827:SF103">
    <property type="entry name" value="SODIUM CHLORIDE COTRANSPORTER 69, ISOFORM E"/>
    <property type="match status" value="1"/>
</dbReference>
<proteinExistence type="predicted"/>
<dbReference type="Proteomes" id="UP000504618">
    <property type="component" value="Unplaced"/>
</dbReference>
<evidence type="ECO:0000256" key="6">
    <source>
        <dbReference type="SAM" id="SignalP"/>
    </source>
</evidence>
<evidence type="ECO:0000259" key="7">
    <source>
        <dbReference type="Pfam" id="PF00324"/>
    </source>
</evidence>
<dbReference type="Pfam" id="PF00324">
    <property type="entry name" value="AA_permease"/>
    <property type="match status" value="1"/>
</dbReference>
<comment type="subcellular location">
    <subcellularLocation>
        <location evidence="1">Membrane</location>
        <topology evidence="1">Multi-pass membrane protein</topology>
    </subcellularLocation>
</comment>
<evidence type="ECO:0000256" key="3">
    <source>
        <dbReference type="ARBA" id="ARBA00022989"/>
    </source>
</evidence>
<dbReference type="PANTHER" id="PTHR11827">
    <property type="entry name" value="SOLUTE CARRIER FAMILY 12, CATION COTRANSPORTERS"/>
    <property type="match status" value="1"/>
</dbReference>
<reference evidence="9" key="1">
    <citation type="submission" date="2025-08" db="UniProtKB">
        <authorList>
            <consortium name="RefSeq"/>
        </authorList>
    </citation>
    <scope>IDENTIFICATION</scope>
    <source>
        <tissue evidence="9">Whole body</tissue>
    </source>
</reference>
<accession>A0A6J1Q6F2</accession>
<evidence type="ECO:0000256" key="2">
    <source>
        <dbReference type="ARBA" id="ARBA00022692"/>
    </source>
</evidence>
<dbReference type="GO" id="GO:0008511">
    <property type="term" value="F:sodium:potassium:chloride symporter activity"/>
    <property type="evidence" value="ECO:0007669"/>
    <property type="project" value="TreeGrafter"/>
</dbReference>
<protein>
    <submittedName>
        <fullName evidence="9">Solute carrier family 12 member 2-like</fullName>
    </submittedName>
</protein>
<evidence type="ECO:0000313" key="9">
    <source>
        <dbReference type="RefSeq" id="XP_024876996.1"/>
    </source>
</evidence>
<keyword evidence="4 5" id="KW-0472">Membrane</keyword>
<dbReference type="GO" id="GO:0055075">
    <property type="term" value="P:potassium ion homeostasis"/>
    <property type="evidence" value="ECO:0007669"/>
    <property type="project" value="TreeGrafter"/>
</dbReference>